<dbReference type="EMBL" id="FOZL01000001">
    <property type="protein sequence ID" value="SFS17709.1"/>
    <property type="molecule type" value="Genomic_DNA"/>
</dbReference>
<dbReference type="Proteomes" id="UP000199024">
    <property type="component" value="Unassembled WGS sequence"/>
</dbReference>
<protein>
    <submittedName>
        <fullName evidence="1">FAD dependent oxidoreductase</fullName>
    </submittedName>
</protein>
<dbReference type="STRING" id="474950.SAMN05421771_3238"/>
<dbReference type="GO" id="GO:0008734">
    <property type="term" value="F:L-aspartate oxidase activity"/>
    <property type="evidence" value="ECO:0007669"/>
    <property type="project" value="InterPro"/>
</dbReference>
<organism evidence="1 2">
    <name type="scientific">Granulicella pectinivorans</name>
    <dbReference type="NCBI Taxonomy" id="474950"/>
    <lineage>
        <taxon>Bacteria</taxon>
        <taxon>Pseudomonadati</taxon>
        <taxon>Acidobacteriota</taxon>
        <taxon>Terriglobia</taxon>
        <taxon>Terriglobales</taxon>
        <taxon>Acidobacteriaceae</taxon>
        <taxon>Granulicella</taxon>
    </lineage>
</organism>
<sequence length="652" mass="71063">MLVRVMAVWMVCASVMAQEPKRLLDVMKVSVDGAPGAALVVPVKGPVHEVSCEIVIVGAGLGGVSAALAATKAGHTVCMTEPTLWVGGQATSQGVSAFDDNKWIDTTGGTASYLDLSHRIRAYYAGFRRDKTVSVEQSIQGSMSNPGGCWVGRLCFEPEPAEKILREMLQPAIATGTLKLWTHTVPVEVQKDKRRFEAVVAYDFGTSSWLRLKGQYFVEASELGELLPLSGTPFRKGAEAQSETHERNAPVVADPHASQSFTYPFILEKAATQGGLGEVKPPQYESFLPHYTMVVDYGKGKLLTYGFYEAKKGLPGSFWVYRRSIDAARFDPAKFPEDRAMINWSSNDHCDANLLSDDPQLQAKALQDAKRASLGFAWWIRHEVPRDGGEGKGYPELAVMPHAMGSDDGLSQHPYIRESRRIVPLRTIVEEDLAVDFQPGARAALYPDSVGIGWYPIDIHSCDRQDFVSASKPYEIPLGSLIAKDVDNLMAVGKAMGTTHITNGAYRLHPTEWAAGEAAGATLAWALEHKVGLAAIDGDKTQMAGLQKALVQKGHPVFWYDDVPVASPGFAAMQMGGAQRWWTADATTLHGEGDAPMTEGEIVAALGGRPSARAKMGQMTWPDVHALGYDTGIRTGVVRRREFASWMLERMR</sequence>
<keyword evidence="2" id="KW-1185">Reference proteome</keyword>
<evidence type="ECO:0000313" key="1">
    <source>
        <dbReference type="EMBL" id="SFS17709.1"/>
    </source>
</evidence>
<dbReference type="Pfam" id="PF12831">
    <property type="entry name" value="FAD_oxidored"/>
    <property type="match status" value="1"/>
</dbReference>
<dbReference type="RefSeq" id="WP_089840585.1">
    <property type="nucleotide sequence ID" value="NZ_FOZL01000001.1"/>
</dbReference>
<dbReference type="OrthoDB" id="615715at2"/>
<accession>A0A1I6MPV9</accession>
<reference evidence="1 2" key="1">
    <citation type="submission" date="2016-10" db="EMBL/GenBank/DDBJ databases">
        <authorList>
            <person name="de Groot N.N."/>
        </authorList>
    </citation>
    <scope>NUCLEOTIDE SEQUENCE [LARGE SCALE GENOMIC DNA]</scope>
    <source>
        <strain evidence="1 2">DSM 21001</strain>
    </source>
</reference>
<dbReference type="InterPro" id="IPR005288">
    <property type="entry name" value="NadB"/>
</dbReference>
<dbReference type="InterPro" id="IPR036188">
    <property type="entry name" value="FAD/NAD-bd_sf"/>
</dbReference>
<dbReference type="Gene3D" id="3.50.50.60">
    <property type="entry name" value="FAD/NAD(P)-binding domain"/>
    <property type="match status" value="1"/>
</dbReference>
<evidence type="ECO:0000313" key="2">
    <source>
        <dbReference type="Proteomes" id="UP000199024"/>
    </source>
</evidence>
<dbReference type="PANTHER" id="PTHR42716:SF1">
    <property type="entry name" value="SLL0471 PROTEIN"/>
    <property type="match status" value="1"/>
</dbReference>
<dbReference type="GO" id="GO:0009435">
    <property type="term" value="P:NAD+ biosynthetic process"/>
    <property type="evidence" value="ECO:0007669"/>
    <property type="project" value="InterPro"/>
</dbReference>
<proteinExistence type="predicted"/>
<dbReference type="SUPFAM" id="SSF51905">
    <property type="entry name" value="FAD/NAD(P)-binding domain"/>
    <property type="match status" value="1"/>
</dbReference>
<name>A0A1I6MPV9_9BACT</name>
<gene>
    <name evidence="1" type="ORF">SAMN05421771_3238</name>
</gene>
<dbReference type="AlphaFoldDB" id="A0A1I6MPV9"/>
<dbReference type="PANTHER" id="PTHR42716">
    <property type="entry name" value="L-ASPARTATE OXIDASE"/>
    <property type="match status" value="1"/>
</dbReference>